<gene>
    <name evidence="3" type="ORF">ASIM_LOCUS17833</name>
</gene>
<dbReference type="GO" id="GO:0005773">
    <property type="term" value="C:vacuole"/>
    <property type="evidence" value="ECO:0007669"/>
    <property type="project" value="GOC"/>
</dbReference>
<dbReference type="Pfam" id="PF20985">
    <property type="entry name" value="Legum_prodom"/>
    <property type="match status" value="1"/>
</dbReference>
<reference evidence="3 4" key="2">
    <citation type="submission" date="2018-11" db="EMBL/GenBank/DDBJ databases">
        <authorList>
            <consortium name="Pathogen Informatics"/>
        </authorList>
    </citation>
    <scope>NUCLEOTIDE SEQUENCE [LARGE SCALE GENOMIC DNA]</scope>
</reference>
<protein>
    <submittedName>
        <fullName evidence="5">Legumain (inferred by orthology to a human protein)</fullName>
    </submittedName>
</protein>
<dbReference type="Gene3D" id="3.40.50.1460">
    <property type="match status" value="1"/>
</dbReference>
<keyword evidence="4" id="KW-1185">Reference proteome</keyword>
<dbReference type="InterPro" id="IPR046427">
    <property type="entry name" value="Legumain_prodom_sf"/>
</dbReference>
<dbReference type="GO" id="GO:0051603">
    <property type="term" value="P:proteolysis involved in protein catabolic process"/>
    <property type="evidence" value="ECO:0007669"/>
    <property type="project" value="TreeGrafter"/>
</dbReference>
<dbReference type="PANTHER" id="PTHR12000">
    <property type="entry name" value="HEMOGLOBINASE FAMILY MEMBER"/>
    <property type="match status" value="1"/>
</dbReference>
<evidence type="ECO:0000313" key="4">
    <source>
        <dbReference type="Proteomes" id="UP000267096"/>
    </source>
</evidence>
<evidence type="ECO:0000313" key="5">
    <source>
        <dbReference type="WBParaSite" id="ASIM_0001843201-mRNA-1"/>
    </source>
</evidence>
<evidence type="ECO:0000256" key="1">
    <source>
        <dbReference type="ARBA" id="ARBA00009941"/>
    </source>
</evidence>
<reference evidence="5" key="1">
    <citation type="submission" date="2017-02" db="UniProtKB">
        <authorList>
            <consortium name="WormBaseParasite"/>
        </authorList>
    </citation>
    <scope>IDENTIFICATION</scope>
</reference>
<dbReference type="InterPro" id="IPR048501">
    <property type="entry name" value="Legum_prodom"/>
</dbReference>
<evidence type="ECO:0000313" key="3">
    <source>
        <dbReference type="EMBL" id="VDK61666.1"/>
    </source>
</evidence>
<dbReference type="Proteomes" id="UP000267096">
    <property type="component" value="Unassembled WGS sequence"/>
</dbReference>
<sequence length="223" mass="25383">MASHSAVKDTAYTECGMDGLPCLTSEFAKGWLDDLDTIELPGRFQQQPGINRTLRQQYEVVAANMIANIVSRYGDLSIENELIAAFQGSQPQKIQRPVDRMQHARPHVLQEQLSKLKKPVNIKAQKKRQYLDEFMKELIFKLFNTTEKQQRVLNTPSGPIKHPECHSKMLEAFHQKCFNFNKNPYAAEYSSVLSNICSEGVNVDTVIKKMIDHCQGITVTNIE</sequence>
<accession>A0A0M3KBT5</accession>
<dbReference type="WBParaSite" id="ASIM_0001843201-mRNA-1">
    <property type="protein sequence ID" value="ASIM_0001843201-mRNA-1"/>
    <property type="gene ID" value="ASIM_0001843201"/>
</dbReference>
<feature type="domain" description="Legumain prodomain" evidence="2">
    <location>
        <begin position="125"/>
        <end position="214"/>
    </location>
</feature>
<evidence type="ECO:0000259" key="2">
    <source>
        <dbReference type="Pfam" id="PF20985"/>
    </source>
</evidence>
<organism evidence="5">
    <name type="scientific">Anisakis simplex</name>
    <name type="common">Herring worm</name>
    <dbReference type="NCBI Taxonomy" id="6269"/>
    <lineage>
        <taxon>Eukaryota</taxon>
        <taxon>Metazoa</taxon>
        <taxon>Ecdysozoa</taxon>
        <taxon>Nematoda</taxon>
        <taxon>Chromadorea</taxon>
        <taxon>Rhabditida</taxon>
        <taxon>Spirurina</taxon>
        <taxon>Ascaridomorpha</taxon>
        <taxon>Ascaridoidea</taxon>
        <taxon>Anisakidae</taxon>
        <taxon>Anisakis</taxon>
        <taxon>Anisakis simplex complex</taxon>
    </lineage>
</organism>
<dbReference type="OrthoDB" id="10243802at2759"/>
<dbReference type="PANTHER" id="PTHR12000:SF42">
    <property type="entry name" value="LEGUMAIN"/>
    <property type="match status" value="1"/>
</dbReference>
<dbReference type="CDD" id="cd21115">
    <property type="entry name" value="legumain_C"/>
    <property type="match status" value="1"/>
</dbReference>
<dbReference type="GO" id="GO:0004197">
    <property type="term" value="F:cysteine-type endopeptidase activity"/>
    <property type="evidence" value="ECO:0007669"/>
    <property type="project" value="TreeGrafter"/>
</dbReference>
<proteinExistence type="inferred from homology"/>
<dbReference type="InterPro" id="IPR001096">
    <property type="entry name" value="Peptidase_C13"/>
</dbReference>
<dbReference type="GO" id="GO:0006624">
    <property type="term" value="P:vacuolar protein processing"/>
    <property type="evidence" value="ECO:0007669"/>
    <property type="project" value="TreeGrafter"/>
</dbReference>
<dbReference type="EMBL" id="UYRR01034635">
    <property type="protein sequence ID" value="VDK61666.1"/>
    <property type="molecule type" value="Genomic_DNA"/>
</dbReference>
<comment type="similarity">
    <text evidence="1">Belongs to the peptidase C13 family.</text>
</comment>
<name>A0A0M3KBT5_ANISI</name>
<dbReference type="AlphaFoldDB" id="A0A0M3KBT5"/>
<dbReference type="Gene3D" id="1.10.132.130">
    <property type="match status" value="1"/>
</dbReference>